<reference evidence="3 4" key="1">
    <citation type="submission" date="2024-09" db="EMBL/GenBank/DDBJ databases">
        <title>Chromosome-scale assembly of Riccia sorocarpa.</title>
        <authorList>
            <person name="Paukszto L."/>
        </authorList>
    </citation>
    <scope>NUCLEOTIDE SEQUENCE [LARGE SCALE GENOMIC DNA]</scope>
    <source>
        <strain evidence="3">LP-2024</strain>
        <tissue evidence="3">Aerial parts of the thallus</tissue>
    </source>
</reference>
<dbReference type="Proteomes" id="UP001633002">
    <property type="component" value="Unassembled WGS sequence"/>
</dbReference>
<evidence type="ECO:0000256" key="1">
    <source>
        <dbReference type="SAM" id="MobiDB-lite"/>
    </source>
</evidence>
<evidence type="ECO:0000313" key="3">
    <source>
        <dbReference type="EMBL" id="KAL3675258.1"/>
    </source>
</evidence>
<gene>
    <name evidence="3" type="ORF">R1sor_025206</name>
</gene>
<name>A0ABD3G7X4_9MARC</name>
<dbReference type="InterPro" id="IPR050796">
    <property type="entry name" value="SCF_F-box_component"/>
</dbReference>
<feature type="region of interest" description="Disordered" evidence="1">
    <location>
        <begin position="1"/>
        <end position="30"/>
    </location>
</feature>
<sequence>MKKTGTKSPRVACSRKRSRHPQAGSSKLQEMDPGIWSELPTDLVTKTLSHLPWWSNFKLRTTSKSWNDLLSDRRFLTECPHNDERTKPCFVCFSVRQIPGSEPEGSDSDINLVHRMCILGSSHYNPEGPPSLRSSLRNPQASVWKKYHAAEPGPSLLSTVRRLERSACCDASIWIAGKAHKEFAPVRGVFFGVVEVGENRVFIFINPFNATFTQLPPAPGLRLKCLQLDECARHAQIIPDDDPENVKFIFSHFAMEKWTLMVYDLVKHSWTVREGELAADLVDPSLRPTSTCILGSSIYVLMQSPPDDPNNISPRIFCITAGDSVIDCPVPNIAYSMPHVYIFRHRGHLMLARGFLTLRDSFLLDIWSLGPNKEQKNSEWKKQAVMPRALASKLGETVQSNIMSRWSSISCLVDGDFMCFRPTYRGTFLILLDLLQWRWELITTEDAYVEGFYLCQPRLDIVLASSTRRSKVSGVEQSSELYVTFSLGDHDQRRTYLHAAATVFGMRVQCHTVSVGIQHNNVRVKLCWN</sequence>
<dbReference type="SUPFAM" id="SSF81383">
    <property type="entry name" value="F-box domain"/>
    <property type="match status" value="1"/>
</dbReference>
<organism evidence="3 4">
    <name type="scientific">Riccia sorocarpa</name>
    <dbReference type="NCBI Taxonomy" id="122646"/>
    <lineage>
        <taxon>Eukaryota</taxon>
        <taxon>Viridiplantae</taxon>
        <taxon>Streptophyta</taxon>
        <taxon>Embryophyta</taxon>
        <taxon>Marchantiophyta</taxon>
        <taxon>Marchantiopsida</taxon>
        <taxon>Marchantiidae</taxon>
        <taxon>Marchantiales</taxon>
        <taxon>Ricciaceae</taxon>
        <taxon>Riccia</taxon>
    </lineage>
</organism>
<dbReference type="Pfam" id="PF00646">
    <property type="entry name" value="F-box"/>
    <property type="match status" value="1"/>
</dbReference>
<evidence type="ECO:0000259" key="2">
    <source>
        <dbReference type="SMART" id="SM00256"/>
    </source>
</evidence>
<proteinExistence type="predicted"/>
<comment type="caution">
    <text evidence="3">The sequence shown here is derived from an EMBL/GenBank/DDBJ whole genome shotgun (WGS) entry which is preliminary data.</text>
</comment>
<dbReference type="AlphaFoldDB" id="A0ABD3G7X4"/>
<dbReference type="PANTHER" id="PTHR31672">
    <property type="entry name" value="BNACNNG10540D PROTEIN"/>
    <property type="match status" value="1"/>
</dbReference>
<protein>
    <recommendedName>
        <fullName evidence="2">F-box domain-containing protein</fullName>
    </recommendedName>
</protein>
<feature type="domain" description="F-box" evidence="2">
    <location>
        <begin position="39"/>
        <end position="79"/>
    </location>
</feature>
<accession>A0ABD3G7X4</accession>
<dbReference type="SMART" id="SM00256">
    <property type="entry name" value="FBOX"/>
    <property type="match status" value="1"/>
</dbReference>
<keyword evidence="4" id="KW-1185">Reference proteome</keyword>
<dbReference type="EMBL" id="JBJQOH010000008">
    <property type="protein sequence ID" value="KAL3675258.1"/>
    <property type="molecule type" value="Genomic_DNA"/>
</dbReference>
<evidence type="ECO:0000313" key="4">
    <source>
        <dbReference type="Proteomes" id="UP001633002"/>
    </source>
</evidence>
<dbReference type="InterPro" id="IPR001810">
    <property type="entry name" value="F-box_dom"/>
</dbReference>
<dbReference type="InterPro" id="IPR036047">
    <property type="entry name" value="F-box-like_dom_sf"/>
</dbReference>
<dbReference type="PANTHER" id="PTHR31672:SF13">
    <property type="entry name" value="F-BOX PROTEIN CPR30-LIKE"/>
    <property type="match status" value="1"/>
</dbReference>